<keyword evidence="2" id="KW-1185">Reference proteome</keyword>
<feature type="non-terminal residue" evidence="1">
    <location>
        <position position="1"/>
    </location>
</feature>
<dbReference type="EMBL" id="MQWD01000001">
    <property type="protein sequence ID" value="PAP74949.1"/>
    <property type="molecule type" value="Genomic_DNA"/>
</dbReference>
<dbReference type="InterPro" id="IPR026444">
    <property type="entry name" value="Secre_tail"/>
</dbReference>
<name>A0A271IWM8_9BACT</name>
<dbReference type="NCBIfam" id="TIGR04183">
    <property type="entry name" value="Por_Secre_tail"/>
    <property type="match status" value="1"/>
</dbReference>
<evidence type="ECO:0008006" key="3">
    <source>
        <dbReference type="Google" id="ProtNLM"/>
    </source>
</evidence>
<reference evidence="1 2" key="1">
    <citation type="submission" date="2016-11" db="EMBL/GenBank/DDBJ databases">
        <title>Study of marine rhodopsin-containing bacteria.</title>
        <authorList>
            <person name="Yoshizawa S."/>
            <person name="Kumagai Y."/>
            <person name="Kogure K."/>
        </authorList>
    </citation>
    <scope>NUCLEOTIDE SEQUENCE [LARGE SCALE GENOMIC DNA]</scope>
    <source>
        <strain evidence="1 2">SAORIC-28</strain>
    </source>
</reference>
<dbReference type="RefSeq" id="WP_179299402.1">
    <property type="nucleotide sequence ID" value="NZ_MQWD01000001.1"/>
</dbReference>
<dbReference type="AlphaFoldDB" id="A0A271IWM8"/>
<accession>A0A271IWM8</accession>
<proteinExistence type="predicted"/>
<organism evidence="1 2">
    <name type="scientific">Rubrivirga marina</name>
    <dbReference type="NCBI Taxonomy" id="1196024"/>
    <lineage>
        <taxon>Bacteria</taxon>
        <taxon>Pseudomonadati</taxon>
        <taxon>Rhodothermota</taxon>
        <taxon>Rhodothermia</taxon>
        <taxon>Rhodothermales</taxon>
        <taxon>Rubricoccaceae</taxon>
        <taxon>Rubrivirga</taxon>
    </lineage>
</organism>
<evidence type="ECO:0000313" key="2">
    <source>
        <dbReference type="Proteomes" id="UP000216339"/>
    </source>
</evidence>
<protein>
    <recommendedName>
        <fullName evidence="3">Secretion system C-terminal sorting domain-containing protein</fullName>
    </recommendedName>
</protein>
<evidence type="ECO:0000313" key="1">
    <source>
        <dbReference type="EMBL" id="PAP74949.1"/>
    </source>
</evidence>
<sequence length="71" mass="7192">ARVAFAVPTGGRARVSVVDVRGREVAVLVDGVVAAGRHEAVLESAGLAAGVYLVRVEAGGRVATRQAAVVR</sequence>
<dbReference type="Proteomes" id="UP000216339">
    <property type="component" value="Unassembled WGS sequence"/>
</dbReference>
<comment type="caution">
    <text evidence="1">The sequence shown here is derived from an EMBL/GenBank/DDBJ whole genome shotgun (WGS) entry which is preliminary data.</text>
</comment>
<gene>
    <name evidence="1" type="ORF">BSZ37_00015</name>
</gene>